<protein>
    <submittedName>
        <fullName evidence="1">Uncharacterized protein</fullName>
    </submittedName>
</protein>
<dbReference type="AlphaFoldDB" id="A0A917EVW6"/>
<accession>A0A917EVW6</accession>
<proteinExistence type="predicted"/>
<name>A0A917EVW6_HALAA</name>
<organism evidence="1 2">
    <name type="scientific">Halobacillus andaensis</name>
    <dbReference type="NCBI Taxonomy" id="1176239"/>
    <lineage>
        <taxon>Bacteria</taxon>
        <taxon>Bacillati</taxon>
        <taxon>Bacillota</taxon>
        <taxon>Bacilli</taxon>
        <taxon>Bacillales</taxon>
        <taxon>Bacillaceae</taxon>
        <taxon>Halobacillus</taxon>
    </lineage>
</organism>
<comment type="caution">
    <text evidence="1">The sequence shown here is derived from an EMBL/GenBank/DDBJ whole genome shotgun (WGS) entry which is preliminary data.</text>
</comment>
<dbReference type="EMBL" id="BMEL01000002">
    <property type="protein sequence ID" value="GGF19590.1"/>
    <property type="molecule type" value="Genomic_DNA"/>
</dbReference>
<gene>
    <name evidence="1" type="ORF">GCM10010954_17880</name>
</gene>
<evidence type="ECO:0000313" key="1">
    <source>
        <dbReference type="EMBL" id="GGF19590.1"/>
    </source>
</evidence>
<dbReference type="Proteomes" id="UP000660110">
    <property type="component" value="Unassembled WGS sequence"/>
</dbReference>
<keyword evidence="2" id="KW-1185">Reference proteome</keyword>
<sequence>MIELVGTCANCGKAVYCKDGFLDGVIDKNQHLLCNQCAEKESQ</sequence>
<reference evidence="1" key="1">
    <citation type="journal article" date="2014" name="Int. J. Syst. Evol. Microbiol.">
        <title>Complete genome sequence of Corynebacterium casei LMG S-19264T (=DSM 44701T), isolated from a smear-ripened cheese.</title>
        <authorList>
            <consortium name="US DOE Joint Genome Institute (JGI-PGF)"/>
            <person name="Walter F."/>
            <person name="Albersmeier A."/>
            <person name="Kalinowski J."/>
            <person name="Ruckert C."/>
        </authorList>
    </citation>
    <scope>NUCLEOTIDE SEQUENCE</scope>
    <source>
        <strain evidence="1">CGMCC 1.12153</strain>
    </source>
</reference>
<evidence type="ECO:0000313" key="2">
    <source>
        <dbReference type="Proteomes" id="UP000660110"/>
    </source>
</evidence>
<reference evidence="1" key="2">
    <citation type="submission" date="2020-09" db="EMBL/GenBank/DDBJ databases">
        <authorList>
            <person name="Sun Q."/>
            <person name="Zhou Y."/>
        </authorList>
    </citation>
    <scope>NUCLEOTIDE SEQUENCE</scope>
    <source>
        <strain evidence="1">CGMCC 1.12153</strain>
    </source>
</reference>